<dbReference type="AlphaFoldDB" id="A0A5N7BPF1"/>
<feature type="transmembrane region" description="Helical" evidence="3">
    <location>
        <begin position="169"/>
        <end position="187"/>
    </location>
</feature>
<feature type="transmembrane region" description="Helical" evidence="3">
    <location>
        <begin position="37"/>
        <end position="58"/>
    </location>
</feature>
<dbReference type="InterPro" id="IPR020846">
    <property type="entry name" value="MFS_dom"/>
</dbReference>
<proteinExistence type="inferred from homology"/>
<dbReference type="SUPFAM" id="SSF103473">
    <property type="entry name" value="MFS general substrate transporter"/>
    <property type="match status" value="1"/>
</dbReference>
<feature type="transmembrane region" description="Helical" evidence="3">
    <location>
        <begin position="140"/>
        <end position="157"/>
    </location>
</feature>
<dbReference type="InterPro" id="IPR050327">
    <property type="entry name" value="Proton-linked_MCT"/>
</dbReference>
<evidence type="ECO:0000313" key="5">
    <source>
        <dbReference type="EMBL" id="KAE8383715.1"/>
    </source>
</evidence>
<feature type="transmembrane region" description="Helical" evidence="3">
    <location>
        <begin position="280"/>
        <end position="301"/>
    </location>
</feature>
<dbReference type="Gene3D" id="1.20.1250.20">
    <property type="entry name" value="MFS general substrate transporter like domains"/>
    <property type="match status" value="1"/>
</dbReference>
<dbReference type="OrthoDB" id="2213137at2759"/>
<dbReference type="PANTHER" id="PTHR11360:SF287">
    <property type="entry name" value="MFS MONOCARBOXYLATE TRANSPORTER"/>
    <property type="match status" value="1"/>
</dbReference>
<sequence>MNLKSEPAPDDTDYLGRNGCGIAADLTLPPTDRGQHAWLTLAACSILEALVWGFPFAFGVFQEYYARQEAFADQLSSISAIGTTATGVMYCSAPLVYDILRRFPDHRKIFSVAGYIILLASVVGASFANTAGQLLATQGITYAIGGSFHYFPAFLYLDEWFVERKGLAYGIFIAGAGASGVAIPFAMEWILNTWGFRTALRTWALISFVLTTPAFFFMKTRQPDQYAHRRRPKLDLTFLKSPALWILLLGNAIQSIGYFMPLFYIPSFAVTQGWSSLSGTIAVALCSAANALGATCIGWLVDRYDVTVALNLCAAGTTTATFLFWGFAVHEAMLYVFAFLYGFFAGGFPATWSGCGKVVQRTYRVEMGMIISLFTASKGIGSVISGPIGGALVAADAWAGARVGYAYGSGYGYVIVLTGVTASFTTLGWMGKKYGVV</sequence>
<evidence type="ECO:0000256" key="2">
    <source>
        <dbReference type="ARBA" id="ARBA00006727"/>
    </source>
</evidence>
<dbReference type="Proteomes" id="UP000326198">
    <property type="component" value="Unassembled WGS sequence"/>
</dbReference>
<feature type="transmembrane region" description="Helical" evidence="3">
    <location>
        <begin position="199"/>
        <end position="217"/>
    </location>
</feature>
<dbReference type="Pfam" id="PF07690">
    <property type="entry name" value="MFS_1"/>
    <property type="match status" value="1"/>
</dbReference>
<evidence type="ECO:0000313" key="6">
    <source>
        <dbReference type="Proteomes" id="UP000326198"/>
    </source>
</evidence>
<evidence type="ECO:0000256" key="3">
    <source>
        <dbReference type="SAM" id="Phobius"/>
    </source>
</evidence>
<evidence type="ECO:0000256" key="1">
    <source>
        <dbReference type="ARBA" id="ARBA00004141"/>
    </source>
</evidence>
<dbReference type="InterPro" id="IPR011701">
    <property type="entry name" value="MFS"/>
</dbReference>
<feature type="transmembrane region" description="Helical" evidence="3">
    <location>
        <begin position="334"/>
        <end position="355"/>
    </location>
</feature>
<dbReference type="GO" id="GO:0022857">
    <property type="term" value="F:transmembrane transporter activity"/>
    <property type="evidence" value="ECO:0007669"/>
    <property type="project" value="InterPro"/>
</dbReference>
<feature type="domain" description="Major facilitator superfamily (MFS) profile" evidence="4">
    <location>
        <begin position="243"/>
        <end position="437"/>
    </location>
</feature>
<feature type="transmembrane region" description="Helical" evidence="3">
    <location>
        <begin position="367"/>
        <end position="390"/>
    </location>
</feature>
<name>A0A5N7BPF1_9EURO</name>
<reference evidence="5 6" key="1">
    <citation type="submission" date="2019-04" db="EMBL/GenBank/DDBJ databases">
        <title>Friends and foes A comparative genomics studyof 23 Aspergillus species from section Flavi.</title>
        <authorList>
            <consortium name="DOE Joint Genome Institute"/>
            <person name="Kjaerbolling I."/>
            <person name="Vesth T."/>
            <person name="Frisvad J.C."/>
            <person name="Nybo J.L."/>
            <person name="Theobald S."/>
            <person name="Kildgaard S."/>
            <person name="Isbrandt T."/>
            <person name="Kuo A."/>
            <person name="Sato A."/>
            <person name="Lyhne E.K."/>
            <person name="Kogle M.E."/>
            <person name="Wiebenga A."/>
            <person name="Kun R.S."/>
            <person name="Lubbers R.J."/>
            <person name="Makela M.R."/>
            <person name="Barry K."/>
            <person name="Chovatia M."/>
            <person name="Clum A."/>
            <person name="Daum C."/>
            <person name="Haridas S."/>
            <person name="He G."/>
            <person name="LaButti K."/>
            <person name="Lipzen A."/>
            <person name="Mondo S."/>
            <person name="Riley R."/>
            <person name="Salamov A."/>
            <person name="Simmons B.A."/>
            <person name="Magnuson J.K."/>
            <person name="Henrissat B."/>
            <person name="Mortensen U.H."/>
            <person name="Larsen T.O."/>
            <person name="Devries R.P."/>
            <person name="Grigoriev I.V."/>
            <person name="Machida M."/>
            <person name="Baker S.E."/>
            <person name="Andersen M.R."/>
        </authorList>
    </citation>
    <scope>NUCLEOTIDE SEQUENCE [LARGE SCALE GENOMIC DNA]</scope>
    <source>
        <strain evidence="5 6">IBT 29228</strain>
    </source>
</reference>
<dbReference type="InterPro" id="IPR036259">
    <property type="entry name" value="MFS_trans_sf"/>
</dbReference>
<dbReference type="PANTHER" id="PTHR11360">
    <property type="entry name" value="MONOCARBOXYLATE TRANSPORTER"/>
    <property type="match status" value="1"/>
</dbReference>
<organism evidence="5 6">
    <name type="scientific">Aspergillus bertholletiae</name>
    <dbReference type="NCBI Taxonomy" id="1226010"/>
    <lineage>
        <taxon>Eukaryota</taxon>
        <taxon>Fungi</taxon>
        <taxon>Dikarya</taxon>
        <taxon>Ascomycota</taxon>
        <taxon>Pezizomycotina</taxon>
        <taxon>Eurotiomycetes</taxon>
        <taxon>Eurotiomycetidae</taxon>
        <taxon>Eurotiales</taxon>
        <taxon>Aspergillaceae</taxon>
        <taxon>Aspergillus</taxon>
        <taxon>Aspergillus subgen. Circumdati</taxon>
    </lineage>
</organism>
<comment type="similarity">
    <text evidence="2">Belongs to the major facilitator superfamily. Monocarboxylate porter (TC 2.A.1.13) family.</text>
</comment>
<gene>
    <name evidence="5" type="ORF">BDV26DRAFT_299278</name>
</gene>
<keyword evidence="3" id="KW-1133">Transmembrane helix</keyword>
<dbReference type="PROSITE" id="PS50850">
    <property type="entry name" value="MFS"/>
    <property type="match status" value="1"/>
</dbReference>
<evidence type="ECO:0000259" key="4">
    <source>
        <dbReference type="PROSITE" id="PS50850"/>
    </source>
</evidence>
<dbReference type="GO" id="GO:0016020">
    <property type="term" value="C:membrane"/>
    <property type="evidence" value="ECO:0007669"/>
    <property type="project" value="UniProtKB-SubCell"/>
</dbReference>
<accession>A0A5N7BPF1</accession>
<keyword evidence="3" id="KW-0812">Transmembrane</keyword>
<dbReference type="EMBL" id="ML736153">
    <property type="protein sequence ID" value="KAE8383715.1"/>
    <property type="molecule type" value="Genomic_DNA"/>
</dbReference>
<feature type="transmembrane region" description="Helical" evidence="3">
    <location>
        <begin position="78"/>
        <end position="97"/>
    </location>
</feature>
<feature type="transmembrane region" description="Helical" evidence="3">
    <location>
        <begin position="410"/>
        <end position="430"/>
    </location>
</feature>
<feature type="transmembrane region" description="Helical" evidence="3">
    <location>
        <begin position="109"/>
        <end position="128"/>
    </location>
</feature>
<feature type="transmembrane region" description="Helical" evidence="3">
    <location>
        <begin position="308"/>
        <end position="328"/>
    </location>
</feature>
<feature type="transmembrane region" description="Helical" evidence="3">
    <location>
        <begin position="238"/>
        <end position="260"/>
    </location>
</feature>
<keyword evidence="3" id="KW-0472">Membrane</keyword>
<protein>
    <submittedName>
        <fullName evidence="5">Major facilitator superfamily domain-containing protein</fullName>
    </submittedName>
</protein>
<comment type="subcellular location">
    <subcellularLocation>
        <location evidence="1">Membrane</location>
        <topology evidence="1">Multi-pass membrane protein</topology>
    </subcellularLocation>
</comment>
<keyword evidence="6" id="KW-1185">Reference proteome</keyword>